<dbReference type="EMBL" id="AP019536">
    <property type="protein sequence ID" value="BBI99565.1"/>
    <property type="molecule type" value="Genomic_DNA"/>
</dbReference>
<dbReference type="PANTHER" id="PTHR32438:SF5">
    <property type="entry name" value="4-ALPHA-GLUCANOTRANSFERASE DPE1, CHLOROPLASTIC_AMYLOPLASTIC"/>
    <property type="match status" value="1"/>
</dbReference>
<evidence type="ECO:0000256" key="7">
    <source>
        <dbReference type="ARBA" id="ARBA00023277"/>
    </source>
</evidence>
<sequence length="500" mass="57098">MLTKRASGILLHPTSLPGKFGAGDLGADAYQFVDWLKSAGQTYWQILPLGEIGPGNSPYMSSSAFAGNILLIDIAELAGQGWLDQDDLIPHPEFRSDKIDFGLLRSFRMERLRRAAVRFFALGNETMRKAYDEFCRAESEWLEDYALFMTIAQHQNWLEWSYWPAELAHRHPDALRSMAKDSADEVGFWKFCQWCFSRQWLGLKKYANAHGIRIIGDVPIFVAYQSADVWAHQELFELDENGRPSIVAGVPPDYFSETGQFWGNPLYRWDMHETNGYAWWVARLRHALKFADLVRIDHFRGFAACWGIPANAPNAIGGKWVPGPGEKLFNALKKAIPQLPIIAEDLGLITPDVIELRDRFKLPGMRILQFAFSEGEGHHFLPHHYVPNAVAYTGTHDNDTALGWWNSVSDREKTFAQHYLKSDGQAIHWDMMRALSNSAANTVVYPMQDVLGLSSEHRMNFPGEPSGNWEWRFSWDQVRPEFTQTLAKMSADHNRLCQLF</sequence>
<keyword evidence="7 10" id="KW-0119">Carbohydrate metabolism</keyword>
<dbReference type="Pfam" id="PF02446">
    <property type="entry name" value="Glyco_hydro_77"/>
    <property type="match status" value="1"/>
</dbReference>
<organism evidence="11 12">
    <name type="scientific">Ferrigenium kumadai</name>
    <dbReference type="NCBI Taxonomy" id="1682490"/>
    <lineage>
        <taxon>Bacteria</taxon>
        <taxon>Pseudomonadati</taxon>
        <taxon>Pseudomonadota</taxon>
        <taxon>Betaproteobacteria</taxon>
        <taxon>Nitrosomonadales</taxon>
        <taxon>Gallionellaceae</taxon>
        <taxon>Ferrigenium</taxon>
    </lineage>
</organism>
<gene>
    <name evidence="11" type="primary">malQ</name>
    <name evidence="11" type="ORF">FGKAn22_12580</name>
</gene>
<dbReference type="GO" id="GO:0005975">
    <property type="term" value="P:carbohydrate metabolic process"/>
    <property type="evidence" value="ECO:0007669"/>
    <property type="project" value="InterPro"/>
</dbReference>
<comment type="similarity">
    <text evidence="2 10">Belongs to the disproportionating enzyme family.</text>
</comment>
<dbReference type="PANTHER" id="PTHR32438">
    <property type="entry name" value="4-ALPHA-GLUCANOTRANSFERASE DPE1, CHLOROPLASTIC/AMYLOPLASTIC"/>
    <property type="match status" value="1"/>
</dbReference>
<evidence type="ECO:0000256" key="1">
    <source>
        <dbReference type="ARBA" id="ARBA00000439"/>
    </source>
</evidence>
<name>A0AAN1SYS9_9PROT</name>
<evidence type="ECO:0000256" key="2">
    <source>
        <dbReference type="ARBA" id="ARBA00005684"/>
    </source>
</evidence>
<dbReference type="InterPro" id="IPR003385">
    <property type="entry name" value="Glyco_hydro_77"/>
</dbReference>
<dbReference type="EC" id="2.4.1.25" evidence="3 10"/>
<proteinExistence type="inferred from homology"/>
<evidence type="ECO:0000256" key="8">
    <source>
        <dbReference type="ARBA" id="ARBA00031423"/>
    </source>
</evidence>
<dbReference type="NCBIfam" id="NF011080">
    <property type="entry name" value="PRK14508.1-3"/>
    <property type="match status" value="1"/>
</dbReference>
<dbReference type="SUPFAM" id="SSF51445">
    <property type="entry name" value="(Trans)glycosidases"/>
    <property type="match status" value="1"/>
</dbReference>
<keyword evidence="12" id="KW-1185">Reference proteome</keyword>
<dbReference type="GO" id="GO:0004134">
    <property type="term" value="F:4-alpha-glucanotransferase activity"/>
    <property type="evidence" value="ECO:0007669"/>
    <property type="project" value="UniProtKB-EC"/>
</dbReference>
<keyword evidence="5 10" id="KW-0328">Glycosyltransferase</keyword>
<dbReference type="AlphaFoldDB" id="A0AAN1SYS9"/>
<evidence type="ECO:0000256" key="5">
    <source>
        <dbReference type="ARBA" id="ARBA00022676"/>
    </source>
</evidence>
<dbReference type="KEGG" id="fku:FGKAn22_12580"/>
<evidence type="ECO:0000313" key="11">
    <source>
        <dbReference type="EMBL" id="BBI99565.1"/>
    </source>
</evidence>
<evidence type="ECO:0000313" key="12">
    <source>
        <dbReference type="Proteomes" id="UP001319121"/>
    </source>
</evidence>
<evidence type="ECO:0000256" key="3">
    <source>
        <dbReference type="ARBA" id="ARBA00012560"/>
    </source>
</evidence>
<dbReference type="InterPro" id="IPR017853">
    <property type="entry name" value="GH"/>
</dbReference>
<keyword evidence="6 10" id="KW-0808">Transferase</keyword>
<protein>
    <recommendedName>
        <fullName evidence="4 10">4-alpha-glucanotransferase</fullName>
        <ecNumber evidence="3 10">2.4.1.25</ecNumber>
    </recommendedName>
    <alternativeName>
        <fullName evidence="8 10">Amylomaltase</fullName>
    </alternativeName>
    <alternativeName>
        <fullName evidence="9 10">Disproportionating enzyme</fullName>
    </alternativeName>
</protein>
<accession>A0AAN1SYS9</accession>
<comment type="catalytic activity">
    <reaction evidence="1 10">
        <text>Transfers a segment of a (1-&gt;4)-alpha-D-glucan to a new position in an acceptor, which may be glucose or a (1-&gt;4)-alpha-D-glucan.</text>
        <dbReference type="EC" id="2.4.1.25"/>
    </reaction>
</comment>
<evidence type="ECO:0000256" key="6">
    <source>
        <dbReference type="ARBA" id="ARBA00022679"/>
    </source>
</evidence>
<evidence type="ECO:0000256" key="9">
    <source>
        <dbReference type="ARBA" id="ARBA00031501"/>
    </source>
</evidence>
<evidence type="ECO:0000256" key="10">
    <source>
        <dbReference type="RuleBase" id="RU361207"/>
    </source>
</evidence>
<dbReference type="RefSeq" id="WP_212784809.1">
    <property type="nucleotide sequence ID" value="NZ_AP019536.1"/>
</dbReference>
<dbReference type="Gene3D" id="3.20.20.80">
    <property type="entry name" value="Glycosidases"/>
    <property type="match status" value="1"/>
</dbReference>
<reference evidence="11 12" key="1">
    <citation type="submission" date="2019-03" db="EMBL/GenBank/DDBJ databases">
        <title>Complete genome sequence of Ferrigenium kumadai strain An22, a microaerophilic iron-oxidizing bacterium isolated from a paddy field soil.</title>
        <authorList>
            <person name="Watanabe T."/>
            <person name="Asakawa S."/>
        </authorList>
    </citation>
    <scope>NUCLEOTIDE SEQUENCE [LARGE SCALE GENOMIC DNA]</scope>
    <source>
        <strain evidence="11 12">An22</strain>
    </source>
</reference>
<dbReference type="NCBIfam" id="TIGR00217">
    <property type="entry name" value="malQ"/>
    <property type="match status" value="1"/>
</dbReference>
<evidence type="ECO:0000256" key="4">
    <source>
        <dbReference type="ARBA" id="ARBA00020295"/>
    </source>
</evidence>
<dbReference type="Proteomes" id="UP001319121">
    <property type="component" value="Chromosome"/>
</dbReference>